<dbReference type="Gene3D" id="1.10.8.760">
    <property type="entry name" value="Haem-binding uptake, Tiki superfamily, ChaN, domain 2"/>
    <property type="match status" value="1"/>
</dbReference>
<dbReference type="CDD" id="cd14727">
    <property type="entry name" value="ChanN-like"/>
    <property type="match status" value="1"/>
</dbReference>
<dbReference type="InterPro" id="IPR007314">
    <property type="entry name" value="Cofac_haem-bd_dom"/>
</dbReference>
<gene>
    <name evidence="2" type="ORF">COB20_13030</name>
</gene>
<evidence type="ECO:0000259" key="1">
    <source>
        <dbReference type="Pfam" id="PF04187"/>
    </source>
</evidence>
<evidence type="ECO:0000313" key="3">
    <source>
        <dbReference type="Proteomes" id="UP000218767"/>
    </source>
</evidence>
<sequence length="338" mass="38493">MRSWRQWPISRVSGPMRYISNGCKWVERIKSTFSLTLLLLAGCTSTQLDQAEQWQSQLYTEHALVGMIWDSQHAQFIAPDELLARIEGVSYLLLGEKHDNPDHHALQLRALDHVLQTGNVSTVSFEMMSSEQQPLLQELSSHRQSSLEQINEYLQWDNEGWDWDYYGPLLKSAMQADVKINAANISNEEMMQVYSAPTEAKIAAVLDKQTMAALEKDIDESHCGMLPESQFPAMVRVQQARDFAMARSLSTSSPQQVQVLIAGNYHIRRDLGVPNYLLNRQSNLEESQIISLAFMEVDEGSNDPDDYLQQFGSVKAHDYIWFTPAVSNEDYCASLRQQ</sequence>
<dbReference type="Proteomes" id="UP000218767">
    <property type="component" value="Unassembled WGS sequence"/>
</dbReference>
<comment type="caution">
    <text evidence="2">The sequence shown here is derived from an EMBL/GenBank/DDBJ whole genome shotgun (WGS) entry which is preliminary data.</text>
</comment>
<proteinExistence type="predicted"/>
<dbReference type="EMBL" id="NVUL01000076">
    <property type="protein sequence ID" value="PCI75382.1"/>
    <property type="molecule type" value="Genomic_DNA"/>
</dbReference>
<name>A0A2A4WY49_9GAMM</name>
<dbReference type="SUPFAM" id="SSF159501">
    <property type="entry name" value="EreA/ChaN-like"/>
    <property type="match status" value="1"/>
</dbReference>
<protein>
    <submittedName>
        <fullName evidence="2">Iron(III) ABC transporter</fullName>
    </submittedName>
</protein>
<reference evidence="3" key="1">
    <citation type="submission" date="2017-08" db="EMBL/GenBank/DDBJ databases">
        <title>A dynamic microbial community with high functional redundancy inhabits the cold, oxic subseafloor aquifer.</title>
        <authorList>
            <person name="Tully B.J."/>
            <person name="Wheat C.G."/>
            <person name="Glazer B.T."/>
            <person name="Huber J.A."/>
        </authorList>
    </citation>
    <scope>NUCLEOTIDE SEQUENCE [LARGE SCALE GENOMIC DNA]</scope>
</reference>
<organism evidence="2 3">
    <name type="scientific">SAR86 cluster bacterium</name>
    <dbReference type="NCBI Taxonomy" id="2030880"/>
    <lineage>
        <taxon>Bacteria</taxon>
        <taxon>Pseudomonadati</taxon>
        <taxon>Pseudomonadota</taxon>
        <taxon>Gammaproteobacteria</taxon>
        <taxon>SAR86 cluster</taxon>
    </lineage>
</organism>
<dbReference type="Gene3D" id="3.40.50.11550">
    <property type="match status" value="1"/>
</dbReference>
<accession>A0A2A4WY49</accession>
<dbReference type="AlphaFoldDB" id="A0A2A4WY49"/>
<dbReference type="PIRSF" id="PIRSF020419">
    <property type="entry name" value="Fe_uptake_reg_CjrA_prd"/>
    <property type="match status" value="1"/>
</dbReference>
<dbReference type="InterPro" id="IPR016773">
    <property type="entry name" value="Fe3_uptake_reg_CjrA_prd"/>
</dbReference>
<dbReference type="Pfam" id="PF04187">
    <property type="entry name" value="Cofac_haem_bdg"/>
    <property type="match status" value="1"/>
</dbReference>
<evidence type="ECO:0000313" key="2">
    <source>
        <dbReference type="EMBL" id="PCI75382.1"/>
    </source>
</evidence>
<feature type="domain" description="Haem-binding uptake Tiki superfamily ChaN" evidence="1">
    <location>
        <begin position="83"/>
        <end position="277"/>
    </location>
</feature>